<accession>A0AA84ZSD9</accession>
<feature type="transmembrane region" description="Helical" evidence="5">
    <location>
        <begin position="84"/>
        <end position="106"/>
    </location>
</feature>
<dbReference type="InterPro" id="IPR008952">
    <property type="entry name" value="Tetraspanin_EC2_sf"/>
</dbReference>
<dbReference type="Pfam" id="PF00335">
    <property type="entry name" value="Tetraspanin"/>
    <property type="match status" value="1"/>
</dbReference>
<evidence type="ECO:0000313" key="6">
    <source>
        <dbReference type="Proteomes" id="UP000050790"/>
    </source>
</evidence>
<evidence type="ECO:0008006" key="8">
    <source>
        <dbReference type="Google" id="ProtNLM"/>
    </source>
</evidence>
<dbReference type="WBParaSite" id="SMRG1_45000.1">
    <property type="protein sequence ID" value="SMRG1_45000.1"/>
    <property type="gene ID" value="SMRG1_45000"/>
</dbReference>
<feature type="transmembrane region" description="Helical" evidence="5">
    <location>
        <begin position="192"/>
        <end position="214"/>
    </location>
</feature>
<evidence type="ECO:0000256" key="4">
    <source>
        <dbReference type="ARBA" id="ARBA00023136"/>
    </source>
</evidence>
<dbReference type="CDD" id="cd03127">
    <property type="entry name" value="tetraspanin_LEL"/>
    <property type="match status" value="1"/>
</dbReference>
<protein>
    <recommendedName>
        <fullName evidence="8">Tetraspanin</fullName>
    </recommendedName>
</protein>
<evidence type="ECO:0000256" key="5">
    <source>
        <dbReference type="SAM" id="Phobius"/>
    </source>
</evidence>
<dbReference type="GO" id="GO:0016020">
    <property type="term" value="C:membrane"/>
    <property type="evidence" value="ECO:0007669"/>
    <property type="project" value="UniProtKB-SubCell"/>
</dbReference>
<feature type="transmembrane region" description="Helical" evidence="5">
    <location>
        <begin position="53"/>
        <end position="72"/>
    </location>
</feature>
<dbReference type="AlphaFoldDB" id="A0AA84ZSD9"/>
<organism evidence="6 7">
    <name type="scientific">Schistosoma margrebowiei</name>
    <dbReference type="NCBI Taxonomy" id="48269"/>
    <lineage>
        <taxon>Eukaryota</taxon>
        <taxon>Metazoa</taxon>
        <taxon>Spiralia</taxon>
        <taxon>Lophotrochozoa</taxon>
        <taxon>Platyhelminthes</taxon>
        <taxon>Trematoda</taxon>
        <taxon>Digenea</taxon>
        <taxon>Strigeidida</taxon>
        <taxon>Schistosomatoidea</taxon>
        <taxon>Schistosomatidae</taxon>
        <taxon>Schistosoma</taxon>
    </lineage>
</organism>
<evidence type="ECO:0000313" key="7">
    <source>
        <dbReference type="WBParaSite" id="SMRG1_45000.1"/>
    </source>
</evidence>
<name>A0AA84ZSD9_9TREM</name>
<feature type="transmembrane region" description="Helical" evidence="5">
    <location>
        <begin position="12"/>
        <end position="33"/>
    </location>
</feature>
<evidence type="ECO:0000256" key="1">
    <source>
        <dbReference type="ARBA" id="ARBA00004141"/>
    </source>
</evidence>
<dbReference type="Gene3D" id="1.10.1450.10">
    <property type="entry name" value="Tetraspanin"/>
    <property type="match status" value="1"/>
</dbReference>
<keyword evidence="2 5" id="KW-0812">Transmembrane</keyword>
<dbReference type="Proteomes" id="UP000050790">
    <property type="component" value="Unassembled WGS sequence"/>
</dbReference>
<keyword evidence="4 5" id="KW-0472">Membrane</keyword>
<sequence>MKLSLSEQGWNRLFLIINGVFLIYSIILFALGIKAQDDLGHFKTILQGINPPILPTIIFTGFIGIIGSITGYCKIMKPNQIVIILHITCITIATITELCISLGTIMTPNEFITNVNYTLKNSLNYYDIHPLYFEQFERLQTNYKCCGSSMFTDYRRTNDTLPASCKNNNDSIYIVGCAEVLNNYTYKYIDGILALCFIFTMIKIIYIIISIWMIRRSSHGKDPHILECC</sequence>
<dbReference type="InterPro" id="IPR018499">
    <property type="entry name" value="Tetraspanin/Peripherin"/>
</dbReference>
<reference evidence="7" key="1">
    <citation type="submission" date="2023-11" db="UniProtKB">
        <authorList>
            <consortium name="WormBaseParasite"/>
        </authorList>
    </citation>
    <scope>IDENTIFICATION</scope>
</reference>
<evidence type="ECO:0000256" key="3">
    <source>
        <dbReference type="ARBA" id="ARBA00022989"/>
    </source>
</evidence>
<dbReference type="SUPFAM" id="SSF48652">
    <property type="entry name" value="Tetraspanin"/>
    <property type="match status" value="1"/>
</dbReference>
<proteinExistence type="predicted"/>
<keyword evidence="3 5" id="KW-1133">Transmembrane helix</keyword>
<evidence type="ECO:0000256" key="2">
    <source>
        <dbReference type="ARBA" id="ARBA00022692"/>
    </source>
</evidence>
<comment type="subcellular location">
    <subcellularLocation>
        <location evidence="1">Membrane</location>
        <topology evidence="1">Multi-pass membrane protein</topology>
    </subcellularLocation>
</comment>